<evidence type="ECO:0000313" key="4">
    <source>
        <dbReference type="Proteomes" id="UP000625711"/>
    </source>
</evidence>
<gene>
    <name evidence="3" type="ORF">GWI33_010207</name>
</gene>
<organism evidence="3 4">
    <name type="scientific">Rhynchophorus ferrugineus</name>
    <name type="common">Red palm weevil</name>
    <name type="synonym">Curculio ferrugineus</name>
    <dbReference type="NCBI Taxonomy" id="354439"/>
    <lineage>
        <taxon>Eukaryota</taxon>
        <taxon>Metazoa</taxon>
        <taxon>Ecdysozoa</taxon>
        <taxon>Arthropoda</taxon>
        <taxon>Hexapoda</taxon>
        <taxon>Insecta</taxon>
        <taxon>Pterygota</taxon>
        <taxon>Neoptera</taxon>
        <taxon>Endopterygota</taxon>
        <taxon>Coleoptera</taxon>
        <taxon>Polyphaga</taxon>
        <taxon>Cucujiformia</taxon>
        <taxon>Curculionidae</taxon>
        <taxon>Dryophthorinae</taxon>
        <taxon>Rhynchophorus</taxon>
    </lineage>
</organism>
<proteinExistence type="predicted"/>
<reference evidence="3" key="1">
    <citation type="submission" date="2020-08" db="EMBL/GenBank/DDBJ databases">
        <title>Genome sequencing and assembly of the red palm weevil Rhynchophorus ferrugineus.</title>
        <authorList>
            <person name="Dias G.B."/>
            <person name="Bergman C.M."/>
            <person name="Manee M."/>
        </authorList>
    </citation>
    <scope>NUCLEOTIDE SEQUENCE</scope>
    <source>
        <strain evidence="3">AA-2017</strain>
        <tissue evidence="3">Whole larva</tissue>
    </source>
</reference>
<sequence length="241" mass="27527">MANRGADYVTIQWPSGPGEGVAGRLPGNMLRKIRRARAELKLDVLRERDEKDNLDRQLREERKIRGIDKRVHVQTWATPRSHQPFSQTHMSHVTPPLADIKDGSDVRQPKNAAHQRKSSNNITSSTKPNETCPYPNTRRWNRIYTKTMDKNGKAIGSHLSPRHGSAQPTYPAPPRPAPDEDLAEAPWIYSEYSVDFLRIRRELEEGVATGPDSIVLVYIAWRLRRTPRSEENPDLDEISVN</sequence>
<evidence type="ECO:0000313" key="3">
    <source>
        <dbReference type="EMBL" id="KAF7285712.1"/>
    </source>
</evidence>
<feature type="region of interest" description="Disordered" evidence="2">
    <location>
        <begin position="79"/>
        <end position="137"/>
    </location>
</feature>
<feature type="region of interest" description="Disordered" evidence="2">
    <location>
        <begin position="152"/>
        <end position="178"/>
    </location>
</feature>
<dbReference type="AlphaFoldDB" id="A0A834IV75"/>
<accession>A0A834IV75</accession>
<feature type="compositionally biased region" description="Polar residues" evidence="2">
    <location>
        <begin position="118"/>
        <end position="129"/>
    </location>
</feature>
<evidence type="ECO:0000256" key="2">
    <source>
        <dbReference type="SAM" id="MobiDB-lite"/>
    </source>
</evidence>
<comment type="caution">
    <text evidence="3">The sequence shown here is derived from an EMBL/GenBank/DDBJ whole genome shotgun (WGS) entry which is preliminary data.</text>
</comment>
<name>A0A834IV75_RHYFE</name>
<feature type="compositionally biased region" description="Basic and acidic residues" evidence="2">
    <location>
        <begin position="99"/>
        <end position="108"/>
    </location>
</feature>
<dbReference type="OrthoDB" id="7484374at2759"/>
<protein>
    <submittedName>
        <fullName evidence="3">Uncharacterized protein</fullName>
    </submittedName>
</protein>
<evidence type="ECO:0000256" key="1">
    <source>
        <dbReference type="SAM" id="Coils"/>
    </source>
</evidence>
<feature type="coiled-coil region" evidence="1">
    <location>
        <begin position="30"/>
        <end position="64"/>
    </location>
</feature>
<dbReference type="EMBL" id="JAACXV010000047">
    <property type="protein sequence ID" value="KAF7285712.1"/>
    <property type="molecule type" value="Genomic_DNA"/>
</dbReference>
<feature type="compositionally biased region" description="Polar residues" evidence="2">
    <location>
        <begin position="79"/>
        <end position="91"/>
    </location>
</feature>
<dbReference type="Proteomes" id="UP000625711">
    <property type="component" value="Unassembled WGS sequence"/>
</dbReference>
<keyword evidence="4" id="KW-1185">Reference proteome</keyword>
<keyword evidence="1" id="KW-0175">Coiled coil</keyword>